<dbReference type="InterPro" id="IPR011761">
    <property type="entry name" value="ATP-grasp"/>
</dbReference>
<name>A0A1F7YC65_9BACT</name>
<dbReference type="PROSITE" id="PS50975">
    <property type="entry name" value="ATP_GRASP"/>
    <property type="match status" value="1"/>
</dbReference>
<feature type="domain" description="ATP-grasp" evidence="2">
    <location>
        <begin position="112"/>
        <end position="318"/>
    </location>
</feature>
<evidence type="ECO:0000313" key="4">
    <source>
        <dbReference type="Proteomes" id="UP000178851"/>
    </source>
</evidence>
<comment type="caution">
    <text evidence="3">The sequence shown here is derived from an EMBL/GenBank/DDBJ whole genome shotgun (WGS) entry which is preliminary data.</text>
</comment>
<reference evidence="3 4" key="1">
    <citation type="journal article" date="2016" name="Nat. Commun.">
        <title>Thousands of microbial genomes shed light on interconnected biogeochemical processes in an aquifer system.</title>
        <authorList>
            <person name="Anantharaman K."/>
            <person name="Brown C.T."/>
            <person name="Hug L.A."/>
            <person name="Sharon I."/>
            <person name="Castelle C.J."/>
            <person name="Probst A.J."/>
            <person name="Thomas B.C."/>
            <person name="Singh A."/>
            <person name="Wilkins M.J."/>
            <person name="Karaoz U."/>
            <person name="Brodie E.L."/>
            <person name="Williams K.H."/>
            <person name="Hubbard S.S."/>
            <person name="Banfield J.F."/>
        </authorList>
    </citation>
    <scope>NUCLEOTIDE SEQUENCE [LARGE SCALE GENOMIC DNA]</scope>
</reference>
<dbReference type="EMBL" id="MGGI01000025">
    <property type="protein sequence ID" value="OGM24917.1"/>
    <property type="molecule type" value="Genomic_DNA"/>
</dbReference>
<accession>A0A1F7YC65</accession>
<proteinExistence type="predicted"/>
<dbReference type="SUPFAM" id="SSF56059">
    <property type="entry name" value="Glutathione synthetase ATP-binding domain-like"/>
    <property type="match status" value="1"/>
</dbReference>
<dbReference type="AlphaFoldDB" id="A0A1F7YC65"/>
<dbReference type="GO" id="GO:0046872">
    <property type="term" value="F:metal ion binding"/>
    <property type="evidence" value="ECO:0007669"/>
    <property type="project" value="InterPro"/>
</dbReference>
<evidence type="ECO:0000313" key="3">
    <source>
        <dbReference type="EMBL" id="OGM24917.1"/>
    </source>
</evidence>
<dbReference type="GO" id="GO:0005524">
    <property type="term" value="F:ATP binding"/>
    <property type="evidence" value="ECO:0007669"/>
    <property type="project" value="UniProtKB-UniRule"/>
</dbReference>
<gene>
    <name evidence="3" type="ORF">A2627_03030</name>
</gene>
<keyword evidence="1" id="KW-0067">ATP-binding</keyword>
<protein>
    <recommendedName>
        <fullName evidence="2">ATP-grasp domain-containing protein</fullName>
    </recommendedName>
</protein>
<keyword evidence="1" id="KW-0547">Nucleotide-binding</keyword>
<sequence>MIKDPIFYVTPDPERAVGPEAFLDNYHIICFDDKQIVDLLRQRGVKIFSLAREIKKNHSFLRNAGKMLYHPLVQDYIERNSHSKKPGIIYFKPSYKIDFICQKKGYLQIGNTARLNRLFEDKVKFYVMSKRNNWSVPNGKIGKLKNLKFDYPYVVQFGRGWAGTTTFFIRNDDERQNLVNKWGEKRVKISKKIDGFTYLNNACVTNNKILVSDPAIQLPQLPNSKGNPTATYGRQWPATGLTKTQSDLINKITREVGKTMKTAGYKGWFGLDFLADIKTGEIYLSENNARLTASASFYTQMEIKSGVKNPLFLYHIAEFLGINLKKDWKQSSFEASQIVLRNFSNNSIEIVNIPMSGAYNFDKKMTYLKPSIGLSDIKDKNEMYLTTPGIGDIVSPNTELATLEKLDKALNQNLNFNPWVKFSIDCLDQTLKTRAVENTS</sequence>
<evidence type="ECO:0000256" key="1">
    <source>
        <dbReference type="PROSITE-ProRule" id="PRU00409"/>
    </source>
</evidence>
<evidence type="ECO:0000259" key="2">
    <source>
        <dbReference type="PROSITE" id="PS50975"/>
    </source>
</evidence>
<dbReference type="Gene3D" id="3.30.470.20">
    <property type="entry name" value="ATP-grasp fold, B domain"/>
    <property type="match status" value="1"/>
</dbReference>
<dbReference type="Proteomes" id="UP000178851">
    <property type="component" value="Unassembled WGS sequence"/>
</dbReference>
<organism evidence="3 4">
    <name type="scientific">Candidatus Woesebacteria bacterium RIFCSPHIGHO2_01_FULL_39_28</name>
    <dbReference type="NCBI Taxonomy" id="1802496"/>
    <lineage>
        <taxon>Bacteria</taxon>
        <taxon>Candidatus Woeseibacteriota</taxon>
    </lineage>
</organism>